<proteinExistence type="predicted"/>
<feature type="region of interest" description="Disordered" evidence="1">
    <location>
        <begin position="23"/>
        <end position="89"/>
    </location>
</feature>
<dbReference type="RefSeq" id="XP_021812800.1">
    <property type="nucleotide sequence ID" value="XM_021957108.1"/>
</dbReference>
<dbReference type="Pfam" id="PF13650">
    <property type="entry name" value="Asp_protease_2"/>
    <property type="match status" value="1"/>
</dbReference>
<feature type="compositionally biased region" description="Polar residues" evidence="1">
    <location>
        <begin position="79"/>
        <end position="89"/>
    </location>
</feature>
<dbReference type="PANTHER" id="PTHR33067:SF9">
    <property type="entry name" value="RNA-DIRECTED DNA POLYMERASE"/>
    <property type="match status" value="1"/>
</dbReference>
<dbReference type="PANTHER" id="PTHR33067">
    <property type="entry name" value="RNA-DIRECTED DNA POLYMERASE-RELATED"/>
    <property type="match status" value="1"/>
</dbReference>
<dbReference type="Gene3D" id="2.40.70.10">
    <property type="entry name" value="Acid Proteases"/>
    <property type="match status" value="1"/>
</dbReference>
<evidence type="ECO:0000256" key="1">
    <source>
        <dbReference type="SAM" id="MobiDB-lite"/>
    </source>
</evidence>
<dbReference type="GeneID" id="110755822"/>
<dbReference type="SUPFAM" id="SSF50630">
    <property type="entry name" value="Acid proteases"/>
    <property type="match status" value="1"/>
</dbReference>
<protein>
    <submittedName>
        <fullName evidence="3">Uncharacterized protein LOC110755822</fullName>
    </submittedName>
</protein>
<evidence type="ECO:0000313" key="2">
    <source>
        <dbReference type="Proteomes" id="UP000515124"/>
    </source>
</evidence>
<dbReference type="InterPro" id="IPR021109">
    <property type="entry name" value="Peptidase_aspartic_dom_sf"/>
</dbReference>
<sequence>MQASITKLETQVGQLATIVHERAQGTFPSQPEINPRKSEHAKAIRTLRSGKSYGPQENDAPNAGHAEDHVKKSGEEVDITSNKPKIVPPTSSITAVAEKPKGESYTPSLPFPQRVHKQRKDQHMFDILEIFKKVQINIPLLQAIQQLPSYAKFLKDACTNKRKFAAHEKVMLTEECSAVLLKKLPPKLKDPGSFTIPCIIGDVQFDKAFLDLGSSINLMPLSIFQRLGIGELKSTTVSLQLADRSVTYPKGIIEDVLIRVKQFVFPADFFVLDMEEDRDIPLLLGRPFLATAGTLIDMQQGTLTLRVQGESVEFKVFEDVEKPRDLKPNWTCQLLGKLLYGCLESQVATPSMHEMHAHFSWTCWNLSMFYQKLFQDEPALVASPCQGSHQDIA</sequence>
<reference evidence="3" key="1">
    <citation type="submission" date="2025-08" db="UniProtKB">
        <authorList>
            <consortium name="RefSeq"/>
        </authorList>
    </citation>
    <scope>IDENTIFICATION</scope>
</reference>
<dbReference type="CDD" id="cd00303">
    <property type="entry name" value="retropepsin_like"/>
    <property type="match status" value="1"/>
</dbReference>
<organism evidence="2 3">
    <name type="scientific">Prunus avium</name>
    <name type="common">Cherry</name>
    <name type="synonym">Cerasus avium</name>
    <dbReference type="NCBI Taxonomy" id="42229"/>
    <lineage>
        <taxon>Eukaryota</taxon>
        <taxon>Viridiplantae</taxon>
        <taxon>Streptophyta</taxon>
        <taxon>Embryophyta</taxon>
        <taxon>Tracheophyta</taxon>
        <taxon>Spermatophyta</taxon>
        <taxon>Magnoliopsida</taxon>
        <taxon>eudicotyledons</taxon>
        <taxon>Gunneridae</taxon>
        <taxon>Pentapetalae</taxon>
        <taxon>rosids</taxon>
        <taxon>fabids</taxon>
        <taxon>Rosales</taxon>
        <taxon>Rosaceae</taxon>
        <taxon>Amygdaloideae</taxon>
        <taxon>Amygdaleae</taxon>
        <taxon>Prunus</taxon>
    </lineage>
</organism>
<dbReference type="AlphaFoldDB" id="A0A6P5S726"/>
<name>A0A6P5S726_PRUAV</name>
<keyword evidence="2" id="KW-1185">Reference proteome</keyword>
<dbReference type="Proteomes" id="UP000515124">
    <property type="component" value="Unplaced"/>
</dbReference>
<feature type="compositionally biased region" description="Basic and acidic residues" evidence="1">
    <location>
        <begin position="65"/>
        <end position="75"/>
    </location>
</feature>
<evidence type="ECO:0000313" key="3">
    <source>
        <dbReference type="RefSeq" id="XP_021812800.1"/>
    </source>
</evidence>
<accession>A0A6P5S726</accession>
<dbReference type="KEGG" id="pavi:110755822"/>
<gene>
    <name evidence="3" type="primary">LOC110755822</name>
</gene>